<accession>A0A2U3EQP1</accession>
<evidence type="ECO:0000313" key="2">
    <source>
        <dbReference type="EMBL" id="KAK4092189.1"/>
    </source>
</evidence>
<evidence type="ECO:0000313" key="3">
    <source>
        <dbReference type="EMBL" id="PWI76826.1"/>
    </source>
</evidence>
<feature type="compositionally biased region" description="Low complexity" evidence="1">
    <location>
        <begin position="44"/>
        <end position="54"/>
    </location>
</feature>
<gene>
    <name evidence="3" type="ORF">PCL_04020</name>
    <name evidence="2" type="ORF">Purlil1_3442</name>
</gene>
<organism evidence="3 4">
    <name type="scientific">Purpureocillium lilacinum</name>
    <name type="common">Paecilomyces lilacinus</name>
    <dbReference type="NCBI Taxonomy" id="33203"/>
    <lineage>
        <taxon>Eukaryota</taxon>
        <taxon>Fungi</taxon>
        <taxon>Dikarya</taxon>
        <taxon>Ascomycota</taxon>
        <taxon>Pezizomycotina</taxon>
        <taxon>Sordariomycetes</taxon>
        <taxon>Hypocreomycetidae</taxon>
        <taxon>Hypocreales</taxon>
        <taxon>Ophiocordycipitaceae</taxon>
        <taxon>Purpureocillium</taxon>
    </lineage>
</organism>
<feature type="compositionally biased region" description="Basic and acidic residues" evidence="1">
    <location>
        <begin position="26"/>
        <end position="35"/>
    </location>
</feature>
<protein>
    <submittedName>
        <fullName evidence="3">Uncharacterized protein</fullName>
    </submittedName>
</protein>
<proteinExistence type="predicted"/>
<comment type="caution">
    <text evidence="3">The sequence shown here is derived from an EMBL/GenBank/DDBJ whole genome shotgun (WGS) entry which is preliminary data.</text>
</comment>
<sequence length="73" mass="7613">MANLAAATALQIISIVTYQASTGADRPLKEKRVTRGTELPPPQSRARASGARRIAAVEEADASAENDVVGHGK</sequence>
<dbReference type="Proteomes" id="UP000245956">
    <property type="component" value="Unassembled WGS sequence"/>
</dbReference>
<dbReference type="AlphaFoldDB" id="A0A2U3EQP1"/>
<dbReference type="Proteomes" id="UP001287286">
    <property type="component" value="Unassembled WGS sequence"/>
</dbReference>
<evidence type="ECO:0000313" key="4">
    <source>
        <dbReference type="Proteomes" id="UP000245956"/>
    </source>
</evidence>
<dbReference type="EMBL" id="JAWRVI010000009">
    <property type="protein sequence ID" value="KAK4092189.1"/>
    <property type="molecule type" value="Genomic_DNA"/>
</dbReference>
<feature type="region of interest" description="Disordered" evidence="1">
    <location>
        <begin position="24"/>
        <end position="73"/>
    </location>
</feature>
<evidence type="ECO:0000256" key="1">
    <source>
        <dbReference type="SAM" id="MobiDB-lite"/>
    </source>
</evidence>
<reference evidence="3 4" key="2">
    <citation type="journal article" date="2016" name="Front. Microbiol.">
        <title>Genome and transcriptome sequences reveal the specific parasitism of the nematophagous Purpureocillium lilacinum 36-1.</title>
        <authorList>
            <person name="Xie J."/>
            <person name="Li S."/>
            <person name="Mo C."/>
            <person name="Xiao X."/>
            <person name="Peng D."/>
            <person name="Wang G."/>
            <person name="Xiao Y."/>
        </authorList>
    </citation>
    <scope>NUCLEOTIDE SEQUENCE [LARGE SCALE GENOMIC DNA]</scope>
    <source>
        <strain evidence="3 4">36-1</strain>
    </source>
</reference>
<reference evidence="2 5" key="4">
    <citation type="journal article" date="2024" name="Microbiol. Resour. Announc.">
        <title>Genome annotations for the ascomycete fungi Trichoderma harzianum, Trichoderma aggressivum, and Purpureocillium lilacinum.</title>
        <authorList>
            <person name="Beijen E.P.W."/>
            <person name="Ohm R.A."/>
        </authorList>
    </citation>
    <scope>NUCLEOTIDE SEQUENCE [LARGE SCALE GENOMIC DNA]</scope>
    <source>
        <strain evidence="2 5">CBS 150709</strain>
    </source>
</reference>
<evidence type="ECO:0000313" key="5">
    <source>
        <dbReference type="Proteomes" id="UP001287286"/>
    </source>
</evidence>
<reference evidence="3" key="1">
    <citation type="submission" date="2015-05" db="EMBL/GenBank/DDBJ databases">
        <authorList>
            <person name="Wang D.B."/>
            <person name="Wang M."/>
        </authorList>
    </citation>
    <scope>NUCLEOTIDE SEQUENCE</scope>
    <source>
        <strain evidence="3">36-1</strain>
    </source>
</reference>
<reference evidence="2" key="3">
    <citation type="submission" date="2023-11" db="EMBL/GenBank/DDBJ databases">
        <authorList>
            <person name="Beijen E."/>
            <person name="Ohm R.A."/>
        </authorList>
    </citation>
    <scope>NUCLEOTIDE SEQUENCE</scope>
    <source>
        <strain evidence="2">CBS 150709</strain>
    </source>
</reference>
<dbReference type="EMBL" id="LCWV01000001">
    <property type="protein sequence ID" value="PWI76826.1"/>
    <property type="molecule type" value="Genomic_DNA"/>
</dbReference>
<name>A0A2U3EQP1_PURLI</name>
<keyword evidence="5" id="KW-1185">Reference proteome</keyword>